<dbReference type="HAMAP" id="MF_00216">
    <property type="entry name" value="aIF_1A"/>
    <property type="match status" value="1"/>
</dbReference>
<comment type="function">
    <text evidence="4 5 7">Seems to be required for maximal rate of protein biosynthesis. Enhances ribosome dissociation into subunits and stabilizes the binding of the initiator Met-tRNA(I) to 40 S ribosomal subunits.</text>
</comment>
<dbReference type="EMBL" id="CP009961">
    <property type="protein sequence ID" value="AKG39160.1"/>
    <property type="molecule type" value="Genomic_DNA"/>
</dbReference>
<dbReference type="PANTHER" id="PTHR21668">
    <property type="entry name" value="EIF-1A"/>
    <property type="match status" value="1"/>
</dbReference>
<organism evidence="9 10">
    <name type="scientific">Infirmifilum uzonense</name>
    <dbReference type="NCBI Taxonomy" id="1550241"/>
    <lineage>
        <taxon>Archaea</taxon>
        <taxon>Thermoproteota</taxon>
        <taxon>Thermoprotei</taxon>
        <taxon>Thermofilales</taxon>
        <taxon>Thermofilaceae</taxon>
        <taxon>Infirmifilum</taxon>
    </lineage>
</organism>
<dbReference type="HOGENOM" id="CLU_109098_1_2_2"/>
<dbReference type="Pfam" id="PF01176">
    <property type="entry name" value="eIF-1a"/>
    <property type="match status" value="1"/>
</dbReference>
<evidence type="ECO:0000256" key="6">
    <source>
        <dbReference type="RuleBase" id="RU004364"/>
    </source>
</evidence>
<dbReference type="RefSeq" id="WP_052884711.1">
    <property type="nucleotide sequence ID" value="NZ_CP009961.1"/>
</dbReference>
<dbReference type="OrthoDB" id="2586at2157"/>
<dbReference type="PATRIC" id="fig|1550241.5.peg.1621"/>
<dbReference type="NCBIfam" id="NF003082">
    <property type="entry name" value="PRK04012.1-1"/>
    <property type="match status" value="1"/>
</dbReference>
<dbReference type="PROSITE" id="PS01262">
    <property type="entry name" value="IF1A"/>
    <property type="match status" value="1"/>
</dbReference>
<dbReference type="NCBIfam" id="NF003085">
    <property type="entry name" value="PRK04012.1-5"/>
    <property type="match status" value="1"/>
</dbReference>
<dbReference type="KEGG" id="thf:MA03_07820"/>
<evidence type="ECO:0000313" key="10">
    <source>
        <dbReference type="Proteomes" id="UP000067434"/>
    </source>
</evidence>
<evidence type="ECO:0000256" key="4">
    <source>
        <dbReference type="ARBA" id="ARBA00025502"/>
    </source>
</evidence>
<comment type="similarity">
    <text evidence="1 5 6">Belongs to the eIF-1A family.</text>
</comment>
<dbReference type="NCBIfam" id="NF003084">
    <property type="entry name" value="PRK04012.1-3"/>
    <property type="match status" value="1"/>
</dbReference>
<gene>
    <name evidence="5" type="primary">eif1a</name>
    <name evidence="9" type="ORF">MA03_07820</name>
</gene>
<dbReference type="SUPFAM" id="SSF50249">
    <property type="entry name" value="Nucleic acid-binding proteins"/>
    <property type="match status" value="1"/>
</dbReference>
<evidence type="ECO:0000256" key="3">
    <source>
        <dbReference type="ARBA" id="ARBA00022917"/>
    </source>
</evidence>
<dbReference type="AlphaFoldDB" id="A0A0F7FIS1"/>
<proteinExistence type="inferred from homology"/>
<dbReference type="SMART" id="SM00652">
    <property type="entry name" value="eIF1a"/>
    <property type="match status" value="1"/>
</dbReference>
<dbReference type="CDD" id="cd05793">
    <property type="entry name" value="S1_IF1A"/>
    <property type="match status" value="1"/>
</dbReference>
<keyword evidence="2 5" id="KW-0396">Initiation factor</keyword>
<dbReference type="Gene3D" id="2.40.50.140">
    <property type="entry name" value="Nucleic acid-binding proteins"/>
    <property type="match status" value="1"/>
</dbReference>
<protein>
    <recommendedName>
        <fullName evidence="5">Translation initiation factor 1A</fullName>
        <shortName evidence="5">aIF-1A</shortName>
    </recommendedName>
</protein>
<keyword evidence="10" id="KW-1185">Reference proteome</keyword>
<dbReference type="InterPro" id="IPR012340">
    <property type="entry name" value="NA-bd_OB-fold"/>
</dbReference>
<dbReference type="PROSITE" id="PS50832">
    <property type="entry name" value="S1_IF1_TYPE"/>
    <property type="match status" value="1"/>
</dbReference>
<dbReference type="GO" id="GO:0003743">
    <property type="term" value="F:translation initiation factor activity"/>
    <property type="evidence" value="ECO:0007669"/>
    <property type="project" value="UniProtKB-UniRule"/>
</dbReference>
<name>A0A0F7FIS1_9CREN</name>
<dbReference type="InterPro" id="IPR001253">
    <property type="entry name" value="TIF_eIF-1A"/>
</dbReference>
<evidence type="ECO:0000256" key="7">
    <source>
        <dbReference type="RuleBase" id="RU004365"/>
    </source>
</evidence>
<reference evidence="9 10" key="1">
    <citation type="journal article" date="2015" name="Stand. Genomic Sci.">
        <title>Complete genome sequence of and proposal of Thermofilum uzonense sp. nov. a novel hyperthermophilic crenarchaeon and emended description of the genus Thermofilum.</title>
        <authorList>
            <person name="Toshchakov S.V."/>
            <person name="Korzhenkov A.A."/>
            <person name="Samarov N.I."/>
            <person name="Mazunin I.O."/>
            <person name="Mozhey O.I."/>
            <person name="Shmyr I.S."/>
            <person name="Derbikova K.S."/>
            <person name="Taranov E.A."/>
            <person name="Dominova I.N."/>
            <person name="Bonch-Osmolovskaya E.A."/>
            <person name="Patrushev M.V."/>
            <person name="Podosokorskaya O.A."/>
            <person name="Kublanov I.V."/>
        </authorList>
    </citation>
    <scope>NUCLEOTIDE SEQUENCE [LARGE SCALE GENOMIC DNA]</scope>
    <source>
        <strain evidence="9 10">1807-2</strain>
    </source>
</reference>
<evidence type="ECO:0000256" key="1">
    <source>
        <dbReference type="ARBA" id="ARBA00007392"/>
    </source>
</evidence>
<keyword evidence="3 5" id="KW-0648">Protein biosynthesis</keyword>
<evidence type="ECO:0000256" key="5">
    <source>
        <dbReference type="HAMAP-Rule" id="MF_00216"/>
    </source>
</evidence>
<evidence type="ECO:0000259" key="8">
    <source>
        <dbReference type="PROSITE" id="PS50832"/>
    </source>
</evidence>
<dbReference type="InterPro" id="IPR018104">
    <property type="entry name" value="TIF_eIF-1A_CS"/>
</dbReference>
<dbReference type="NCBIfam" id="TIGR00523">
    <property type="entry name" value="eIF-1A"/>
    <property type="match status" value="1"/>
</dbReference>
<dbReference type="Proteomes" id="UP000067434">
    <property type="component" value="Chromosome"/>
</dbReference>
<dbReference type="STRING" id="1550241.MA03_07820"/>
<evidence type="ECO:0000313" key="9">
    <source>
        <dbReference type="EMBL" id="AKG39160.1"/>
    </source>
</evidence>
<dbReference type="GeneID" id="25402129"/>
<sequence length="108" mass="12454">MSKNPKEPEETEESEIPLPDGQTTLLCVIQQLLGFDRARVFCSDGKIRLCRIPGKLKKRMWMKVGDLVLVAPWDFQPDKGDILYRYTGTEIQRLERKGLLKDLHQLLG</sequence>
<accession>A0A0F7FIS1</accession>
<feature type="domain" description="S1-like" evidence="8">
    <location>
        <begin position="12"/>
        <end position="87"/>
    </location>
</feature>
<dbReference type="InterPro" id="IPR006196">
    <property type="entry name" value="RNA-binding_domain_S1_IF1"/>
</dbReference>
<dbReference type="GO" id="GO:0003723">
    <property type="term" value="F:RNA binding"/>
    <property type="evidence" value="ECO:0007669"/>
    <property type="project" value="InterPro"/>
</dbReference>
<evidence type="ECO:0000256" key="2">
    <source>
        <dbReference type="ARBA" id="ARBA00022540"/>
    </source>
</evidence>